<organism evidence="3 4">
    <name type="scientific">Beutenbergia cavernae (strain ATCC BAA-8 / DSM 12333 / CCUG 43141 / JCM 11478 / NBRC 16432 / NCIMB 13614 / HKI 0122)</name>
    <dbReference type="NCBI Taxonomy" id="471853"/>
    <lineage>
        <taxon>Bacteria</taxon>
        <taxon>Bacillati</taxon>
        <taxon>Actinomycetota</taxon>
        <taxon>Actinomycetes</taxon>
        <taxon>Micrococcales</taxon>
        <taxon>Beutenbergiaceae</taxon>
        <taxon>Beutenbergia</taxon>
    </lineage>
</organism>
<feature type="domain" description="Xylose isomerase-like TIM barrel" evidence="2">
    <location>
        <begin position="27"/>
        <end position="247"/>
    </location>
</feature>
<dbReference type="Proteomes" id="UP000007962">
    <property type="component" value="Chromosome"/>
</dbReference>
<keyword evidence="4" id="KW-1185">Reference proteome</keyword>
<proteinExistence type="predicted"/>
<gene>
    <name evidence="3" type="ordered locus">Bcav_3397</name>
</gene>
<dbReference type="Pfam" id="PF01261">
    <property type="entry name" value="AP_endonuc_2"/>
    <property type="match status" value="1"/>
</dbReference>
<dbReference type="HOGENOM" id="CLU_059523_1_2_11"/>
<accession>C5C214</accession>
<dbReference type="STRING" id="471853.Bcav_3397"/>
<evidence type="ECO:0000259" key="2">
    <source>
        <dbReference type="Pfam" id="PF01261"/>
    </source>
</evidence>
<evidence type="ECO:0000256" key="1">
    <source>
        <dbReference type="ARBA" id="ARBA00023277"/>
    </source>
</evidence>
<dbReference type="InterPro" id="IPR013022">
    <property type="entry name" value="Xyl_isomerase-like_TIM-brl"/>
</dbReference>
<dbReference type="eggNOG" id="COG1082">
    <property type="taxonomic scope" value="Bacteria"/>
</dbReference>
<dbReference type="InterPro" id="IPR050312">
    <property type="entry name" value="IolE/XylAMocC-like"/>
</dbReference>
<name>C5C214_BEUC1</name>
<dbReference type="RefSeq" id="WP_015883876.1">
    <property type="nucleotide sequence ID" value="NC_012669.1"/>
</dbReference>
<dbReference type="InterPro" id="IPR036237">
    <property type="entry name" value="Xyl_isomerase-like_sf"/>
</dbReference>
<evidence type="ECO:0000313" key="3">
    <source>
        <dbReference type="EMBL" id="ACQ81639.1"/>
    </source>
</evidence>
<dbReference type="AlphaFoldDB" id="C5C214"/>
<dbReference type="SUPFAM" id="SSF51658">
    <property type="entry name" value="Xylose isomerase-like"/>
    <property type="match status" value="1"/>
</dbReference>
<dbReference type="Gene3D" id="3.20.20.150">
    <property type="entry name" value="Divalent-metal-dependent TIM barrel enzymes"/>
    <property type="match status" value="1"/>
</dbReference>
<reference evidence="3 4" key="1">
    <citation type="journal article" date="2009" name="Stand. Genomic Sci.">
        <title>Complete genome sequence of Beutenbergia cavernae type strain (HKI 0122).</title>
        <authorList>
            <person name="Land M."/>
            <person name="Pukall R."/>
            <person name="Abt B."/>
            <person name="Goker M."/>
            <person name="Rohde M."/>
            <person name="Glavina Del Rio T."/>
            <person name="Tice H."/>
            <person name="Copeland A."/>
            <person name="Cheng J.F."/>
            <person name="Lucas S."/>
            <person name="Chen F."/>
            <person name="Nolan M."/>
            <person name="Bruce D."/>
            <person name="Goodwin L."/>
            <person name="Pitluck S."/>
            <person name="Ivanova N."/>
            <person name="Mavromatis K."/>
            <person name="Ovchinnikova G."/>
            <person name="Pati A."/>
            <person name="Chen A."/>
            <person name="Palaniappan K."/>
            <person name="Hauser L."/>
            <person name="Chang Y.J."/>
            <person name="Jefferies C.C."/>
            <person name="Saunders E."/>
            <person name="Brettin T."/>
            <person name="Detter J.C."/>
            <person name="Han C."/>
            <person name="Chain P."/>
            <person name="Bristow J."/>
            <person name="Eisen J.A."/>
            <person name="Markowitz V."/>
            <person name="Hugenholtz P."/>
            <person name="Kyrpides N.C."/>
            <person name="Klenk H.P."/>
            <person name="Lapidus A."/>
        </authorList>
    </citation>
    <scope>NUCLEOTIDE SEQUENCE [LARGE SCALE GENOMIC DNA]</scope>
    <source>
        <strain evidence="4">ATCC BAA-8 / DSM 12333 / NBRC 16432</strain>
    </source>
</reference>
<dbReference type="PANTHER" id="PTHR12110">
    <property type="entry name" value="HYDROXYPYRUVATE ISOMERASE"/>
    <property type="match status" value="1"/>
</dbReference>
<dbReference type="EMBL" id="CP001618">
    <property type="protein sequence ID" value="ACQ81639.1"/>
    <property type="molecule type" value="Genomic_DNA"/>
</dbReference>
<evidence type="ECO:0000313" key="4">
    <source>
        <dbReference type="Proteomes" id="UP000007962"/>
    </source>
</evidence>
<dbReference type="PANTHER" id="PTHR12110:SF41">
    <property type="entry name" value="INOSOSE DEHYDRATASE"/>
    <property type="match status" value="1"/>
</dbReference>
<keyword evidence="1" id="KW-0119">Carbohydrate metabolism</keyword>
<keyword evidence="3" id="KW-0413">Isomerase</keyword>
<protein>
    <submittedName>
        <fullName evidence="3">Xylose isomerase domain protein TIM barrel</fullName>
    </submittedName>
</protein>
<dbReference type="KEGG" id="bcv:Bcav_3397"/>
<dbReference type="GO" id="GO:0016853">
    <property type="term" value="F:isomerase activity"/>
    <property type="evidence" value="ECO:0007669"/>
    <property type="project" value="UniProtKB-KW"/>
</dbReference>
<sequence>MSASTSTLSVQLYSVRERLDEDFLGTLRALADLGFTQVEPFGFTPDVALTYSQAFAETGLSAPTTHAGILDAPDQAELFAAAAHAGVRTVILPSSAQERWTDAAGLEGIAADLNAAAALASEHEVRVGYHNHWWELENTVDGVPALEALATRLDDGVVLEVDTYWAEVGGVDAVGLLGRLGERVVAIHVKDGDRSRDTKKQQPAGQGDVPVLDILAAAPDALRVIEFDDYDGDRLEGIAASVAYLREHGIS</sequence>